<keyword evidence="1" id="KW-0472">Membrane</keyword>
<accession>A0A6C0I624</accession>
<feature type="transmembrane region" description="Helical" evidence="1">
    <location>
        <begin position="6"/>
        <end position="27"/>
    </location>
</feature>
<organism evidence="2">
    <name type="scientific">viral metagenome</name>
    <dbReference type="NCBI Taxonomy" id="1070528"/>
    <lineage>
        <taxon>unclassified sequences</taxon>
        <taxon>metagenomes</taxon>
        <taxon>organismal metagenomes</taxon>
    </lineage>
</organism>
<evidence type="ECO:0000313" key="2">
    <source>
        <dbReference type="EMBL" id="QHT88249.1"/>
    </source>
</evidence>
<dbReference type="AlphaFoldDB" id="A0A6C0I624"/>
<name>A0A6C0I624_9ZZZZ</name>
<protein>
    <submittedName>
        <fullName evidence="2">Uncharacterized protein</fullName>
    </submittedName>
</protein>
<proteinExistence type="predicted"/>
<keyword evidence="1" id="KW-0812">Transmembrane</keyword>
<sequence>MFNPFYLFMGFLAGMVVCSVFVPPTLLHKVLPDPSNPGIVFKNPKVDNGFFQVKSVEVPCTAETDSLNLMSMLHKW</sequence>
<evidence type="ECO:0000256" key="1">
    <source>
        <dbReference type="SAM" id="Phobius"/>
    </source>
</evidence>
<reference evidence="2" key="1">
    <citation type="journal article" date="2020" name="Nature">
        <title>Giant virus diversity and host interactions through global metagenomics.</title>
        <authorList>
            <person name="Schulz F."/>
            <person name="Roux S."/>
            <person name="Paez-Espino D."/>
            <person name="Jungbluth S."/>
            <person name="Walsh D.A."/>
            <person name="Denef V.J."/>
            <person name="McMahon K.D."/>
            <person name="Konstantinidis K.T."/>
            <person name="Eloe-Fadrosh E.A."/>
            <person name="Kyrpides N.C."/>
            <person name="Woyke T."/>
        </authorList>
    </citation>
    <scope>NUCLEOTIDE SEQUENCE</scope>
    <source>
        <strain evidence="2">GVMAG-M-3300023184-50</strain>
    </source>
</reference>
<keyword evidence="1" id="KW-1133">Transmembrane helix</keyword>
<dbReference type="EMBL" id="MN740114">
    <property type="protein sequence ID" value="QHT88249.1"/>
    <property type="molecule type" value="Genomic_DNA"/>
</dbReference>